<evidence type="ECO:0000313" key="3">
    <source>
        <dbReference type="EMBL" id="GIL55421.1"/>
    </source>
</evidence>
<protein>
    <recommendedName>
        <fullName evidence="2">Protein kinase domain-containing protein</fullName>
    </recommendedName>
</protein>
<dbReference type="InterPro" id="IPR011009">
    <property type="entry name" value="Kinase-like_dom_sf"/>
</dbReference>
<dbReference type="Pfam" id="PF07714">
    <property type="entry name" value="PK_Tyr_Ser-Thr"/>
    <property type="match status" value="1"/>
</dbReference>
<proteinExistence type="predicted"/>
<name>A0A8J4B7A3_9CHLO</name>
<dbReference type="EMBL" id="BNCO01000021">
    <property type="protein sequence ID" value="GIL55421.1"/>
    <property type="molecule type" value="Genomic_DNA"/>
</dbReference>
<keyword evidence="4" id="KW-1185">Reference proteome</keyword>
<dbReference type="Proteomes" id="UP000747399">
    <property type="component" value="Unassembled WGS sequence"/>
</dbReference>
<dbReference type="GO" id="GO:0004674">
    <property type="term" value="F:protein serine/threonine kinase activity"/>
    <property type="evidence" value="ECO:0007669"/>
    <property type="project" value="TreeGrafter"/>
</dbReference>
<dbReference type="InterPro" id="IPR000719">
    <property type="entry name" value="Prot_kinase_dom"/>
</dbReference>
<dbReference type="InterPro" id="IPR051681">
    <property type="entry name" value="Ser/Thr_Kinases-Pseudokinases"/>
</dbReference>
<organism evidence="3 4">
    <name type="scientific">Volvox africanus</name>
    <dbReference type="NCBI Taxonomy" id="51714"/>
    <lineage>
        <taxon>Eukaryota</taxon>
        <taxon>Viridiplantae</taxon>
        <taxon>Chlorophyta</taxon>
        <taxon>core chlorophytes</taxon>
        <taxon>Chlorophyceae</taxon>
        <taxon>CS clade</taxon>
        <taxon>Chlamydomonadales</taxon>
        <taxon>Volvocaceae</taxon>
        <taxon>Volvox</taxon>
    </lineage>
</organism>
<evidence type="ECO:0000256" key="1">
    <source>
        <dbReference type="SAM" id="MobiDB-lite"/>
    </source>
</evidence>
<dbReference type="PANTHER" id="PTHR44329">
    <property type="entry name" value="SERINE/THREONINE-PROTEIN KINASE TNNI3K-RELATED"/>
    <property type="match status" value="1"/>
</dbReference>
<reference evidence="3" key="1">
    <citation type="journal article" date="2021" name="Proc. Natl. Acad. Sci. U.S.A.">
        <title>Three genomes in the algal genus Volvox reveal the fate of a haploid sex-determining region after a transition to homothallism.</title>
        <authorList>
            <person name="Yamamoto K."/>
            <person name="Hamaji T."/>
            <person name="Kawai-Toyooka H."/>
            <person name="Matsuzaki R."/>
            <person name="Takahashi F."/>
            <person name="Nishimura Y."/>
            <person name="Kawachi M."/>
            <person name="Noguchi H."/>
            <person name="Minakuchi Y."/>
            <person name="Umen J.G."/>
            <person name="Toyoda A."/>
            <person name="Nozaki H."/>
        </authorList>
    </citation>
    <scope>NUCLEOTIDE SEQUENCE</scope>
    <source>
        <strain evidence="3">NIES-3780</strain>
    </source>
</reference>
<feature type="compositionally biased region" description="Polar residues" evidence="1">
    <location>
        <begin position="318"/>
        <end position="329"/>
    </location>
</feature>
<dbReference type="PANTHER" id="PTHR44329:SF214">
    <property type="entry name" value="PROTEIN KINASE DOMAIN-CONTAINING PROTEIN"/>
    <property type="match status" value="1"/>
</dbReference>
<accession>A0A8J4B7A3</accession>
<dbReference type="InterPro" id="IPR001245">
    <property type="entry name" value="Ser-Thr/Tyr_kinase_cat_dom"/>
</dbReference>
<evidence type="ECO:0000259" key="2">
    <source>
        <dbReference type="PROSITE" id="PS50011"/>
    </source>
</evidence>
<sequence>MQPDLHSTSWQPRKTSVWRQLLGACGGIETRTRKQRTAHNDSLYIKRGDMNVFLTASAGSNDSSRSTVDENIAAVSVSHPSACNKSDHLPEKMLVMSTLESGGEQQSLPGLGALSSGSSYIGTQPICVSLAASRHATVQQIVSSTNCFSIAPVDISSGPKSDATADGSTSLGRLHVALSANSIRDIAQCDPTMRIRHLRLLSYSPGTVVYKGTWQGLLIAVKFMLYRGGNAADVQRRVSSLLASHCMPQRSQLARVYACDMSEVVFDGSPPAAAVAAAPEPPTLPRRPLTVRPVSLDDLDGDDACLLRSTCSSETHSTANRIHQANPSSPCAPGRGRYGTSSRGASEFHFSSVVFADPSDAVAVAAESLTSETDSGSTNSVGVTCGSSPTLRGLLNHLGARPGDYLLHCVSELASGGNLWHGIHSGTYDMYGPLGPLGAVRSVVHTARGIAQGLHQLHTAGEVHGGLCAGNVLLMWSNARGELLDDGAGAWRDSEECRGLHFRRGFTARIADFGMRRLVLGGEWRSQLEQNPELRMCTAPELLKLAAATESADLGLAASRAEIEWLPYHDVFSFGALLYCMCTGHHCGDPVAASAVWPNHAWDPLRNLIDACMAPDPSARPTSREIVKTLLVLEQRLHYAGGGPTRCLRVPASRRCSAISAARGTAAAPAMPQPTSVPSTRRDGKAAASFKKADIVDATAAFLHATAEEDAGKTVAIGLEQTAPEAGRVLMCPAFHSEHTQTLALSSMPEVLLHACGESKLRSKAPPAILC</sequence>
<feature type="region of interest" description="Disordered" evidence="1">
    <location>
        <begin position="318"/>
        <end position="338"/>
    </location>
</feature>
<gene>
    <name evidence="3" type="ORF">Vafri_10977</name>
</gene>
<dbReference type="Gene3D" id="1.10.510.10">
    <property type="entry name" value="Transferase(Phosphotransferase) domain 1"/>
    <property type="match status" value="1"/>
</dbReference>
<feature type="domain" description="Protein kinase" evidence="2">
    <location>
        <begin position="327"/>
        <end position="632"/>
    </location>
</feature>
<evidence type="ECO:0000313" key="4">
    <source>
        <dbReference type="Proteomes" id="UP000747399"/>
    </source>
</evidence>
<dbReference type="PROSITE" id="PS50011">
    <property type="entry name" value="PROTEIN_KINASE_DOM"/>
    <property type="match status" value="1"/>
</dbReference>
<dbReference type="SMART" id="SM00220">
    <property type="entry name" value="S_TKc"/>
    <property type="match status" value="1"/>
</dbReference>
<comment type="caution">
    <text evidence="3">The sequence shown here is derived from an EMBL/GenBank/DDBJ whole genome shotgun (WGS) entry which is preliminary data.</text>
</comment>
<dbReference type="SUPFAM" id="SSF56112">
    <property type="entry name" value="Protein kinase-like (PK-like)"/>
    <property type="match status" value="1"/>
</dbReference>
<dbReference type="GO" id="GO:0005524">
    <property type="term" value="F:ATP binding"/>
    <property type="evidence" value="ECO:0007669"/>
    <property type="project" value="InterPro"/>
</dbReference>
<dbReference type="AlphaFoldDB" id="A0A8J4B7A3"/>